<dbReference type="SUPFAM" id="SSF52151">
    <property type="entry name" value="FabD/lysophospholipase-like"/>
    <property type="match status" value="2"/>
</dbReference>
<gene>
    <name evidence="10" type="primary">ncyA</name>
</gene>
<dbReference type="Gene3D" id="3.10.129.110">
    <property type="entry name" value="Polyketide synthase dehydratase"/>
    <property type="match status" value="1"/>
</dbReference>
<dbReference type="InterPro" id="IPR020807">
    <property type="entry name" value="PKS_DH"/>
</dbReference>
<dbReference type="SUPFAM" id="SSF55048">
    <property type="entry name" value="Probable ACP-binding domain of malonyl-CoA ACP transacylase"/>
    <property type="match status" value="2"/>
</dbReference>
<dbReference type="InterPro" id="IPR016036">
    <property type="entry name" value="Malonyl_transacylase_ACP-bd"/>
</dbReference>
<feature type="region of interest" description="Disordered" evidence="6">
    <location>
        <begin position="1419"/>
        <end position="1443"/>
    </location>
</feature>
<dbReference type="CDD" id="cd08955">
    <property type="entry name" value="KR_2_FAS_SDR_x"/>
    <property type="match status" value="1"/>
</dbReference>
<dbReference type="GO" id="GO:0031177">
    <property type="term" value="F:phosphopantetheine binding"/>
    <property type="evidence" value="ECO:0007669"/>
    <property type="project" value="InterPro"/>
</dbReference>
<dbReference type="InterPro" id="IPR020806">
    <property type="entry name" value="PKS_PP-bd"/>
</dbReference>
<dbReference type="InterPro" id="IPR014031">
    <property type="entry name" value="Ketoacyl_synth_C"/>
</dbReference>
<dbReference type="InterPro" id="IPR020841">
    <property type="entry name" value="PKS_Beta-ketoAc_synthase_dom"/>
</dbReference>
<feature type="domain" description="Carrier" evidence="7">
    <location>
        <begin position="1"/>
        <end position="59"/>
    </location>
</feature>
<dbReference type="SUPFAM" id="SSF51735">
    <property type="entry name" value="NAD(P)-binding Rossmann-fold domains"/>
    <property type="match status" value="2"/>
</dbReference>
<dbReference type="PROSITE" id="PS52004">
    <property type="entry name" value="KS3_2"/>
    <property type="match status" value="1"/>
</dbReference>
<feature type="active site" description="Proton acceptor; for dehydratase activity" evidence="5">
    <location>
        <position position="1337"/>
    </location>
</feature>
<keyword evidence="2" id="KW-0597">Phosphoprotein</keyword>
<dbReference type="GO" id="GO:0006633">
    <property type="term" value="P:fatty acid biosynthetic process"/>
    <property type="evidence" value="ECO:0007669"/>
    <property type="project" value="TreeGrafter"/>
</dbReference>
<proteinExistence type="predicted"/>
<dbReference type="Pfam" id="PF00698">
    <property type="entry name" value="Acyl_transf_1"/>
    <property type="match status" value="2"/>
</dbReference>
<dbReference type="InterPro" id="IPR013968">
    <property type="entry name" value="PKS_KR"/>
</dbReference>
<dbReference type="SMART" id="SM00825">
    <property type="entry name" value="PKS_KS"/>
    <property type="match status" value="1"/>
</dbReference>
<keyword evidence="3" id="KW-0808">Transferase</keyword>
<dbReference type="GO" id="GO:0005737">
    <property type="term" value="C:cytoplasm"/>
    <property type="evidence" value="ECO:0007669"/>
    <property type="project" value="TreeGrafter"/>
</dbReference>
<dbReference type="GO" id="GO:0004312">
    <property type="term" value="F:fatty acid synthase activity"/>
    <property type="evidence" value="ECO:0007669"/>
    <property type="project" value="TreeGrafter"/>
</dbReference>
<dbReference type="SMART" id="SM00826">
    <property type="entry name" value="PKS_DH"/>
    <property type="match status" value="1"/>
</dbReference>
<evidence type="ECO:0000313" key="10">
    <source>
        <dbReference type="EMBL" id="ALD82521.1"/>
    </source>
</evidence>
<dbReference type="SMART" id="SM00827">
    <property type="entry name" value="PKS_AT"/>
    <property type="match status" value="2"/>
</dbReference>
<feature type="active site" description="Proton donor; for dehydratase activity" evidence="5">
    <location>
        <position position="1606"/>
    </location>
</feature>
<dbReference type="InterPro" id="IPR014030">
    <property type="entry name" value="Ketoacyl_synth_N"/>
</dbReference>
<dbReference type="InterPro" id="IPR016039">
    <property type="entry name" value="Thiolase-like"/>
</dbReference>
<evidence type="ECO:0000259" key="8">
    <source>
        <dbReference type="PROSITE" id="PS52004"/>
    </source>
</evidence>
<organism evidence="10">
    <name type="scientific">Nannocystis sp. MB1016</name>
    <dbReference type="NCBI Taxonomy" id="1696011"/>
    <lineage>
        <taxon>Bacteria</taxon>
        <taxon>Pseudomonadati</taxon>
        <taxon>Myxococcota</taxon>
        <taxon>Polyangia</taxon>
        <taxon>Nannocystales</taxon>
        <taxon>Nannocystaceae</taxon>
        <taxon>Nannocystis</taxon>
    </lineage>
</organism>
<dbReference type="InterPro" id="IPR032821">
    <property type="entry name" value="PKS_assoc"/>
</dbReference>
<dbReference type="SUPFAM" id="SSF47336">
    <property type="entry name" value="ACP-like"/>
    <property type="match status" value="2"/>
</dbReference>
<feature type="region of interest" description="N-terminal hotdog fold" evidence="5">
    <location>
        <begin position="1304"/>
        <end position="1498"/>
    </location>
</feature>
<feature type="domain" description="Ketosynthase family 3 (KS3)" evidence="8">
    <location>
        <begin position="73"/>
        <end position="498"/>
    </location>
</feature>
<feature type="compositionally biased region" description="Basic and acidic residues" evidence="6">
    <location>
        <begin position="1419"/>
        <end position="1432"/>
    </location>
</feature>
<keyword evidence="1" id="KW-0596">Phosphopantetheine</keyword>
<dbReference type="SMART" id="SM00822">
    <property type="entry name" value="PKS_KR"/>
    <property type="match status" value="1"/>
</dbReference>
<dbReference type="Pfam" id="PF08659">
    <property type="entry name" value="KR"/>
    <property type="match status" value="1"/>
</dbReference>
<dbReference type="EMBL" id="KT067736">
    <property type="protein sequence ID" value="ALD82521.1"/>
    <property type="molecule type" value="Genomic_DNA"/>
</dbReference>
<protein>
    <submittedName>
        <fullName evidence="10">Polyketide synthase</fullName>
    </submittedName>
</protein>
<dbReference type="Pfam" id="PF00550">
    <property type="entry name" value="PP-binding"/>
    <property type="match status" value="2"/>
</dbReference>
<feature type="domain" description="Carrier" evidence="7">
    <location>
        <begin position="2186"/>
        <end position="2263"/>
    </location>
</feature>
<dbReference type="InterPro" id="IPR014043">
    <property type="entry name" value="Acyl_transferase_dom"/>
</dbReference>
<dbReference type="Pfam" id="PF16197">
    <property type="entry name" value="KAsynt_C_assoc"/>
    <property type="match status" value="1"/>
</dbReference>
<dbReference type="PROSITE" id="PS00012">
    <property type="entry name" value="PHOSPHOPANTETHEINE"/>
    <property type="match status" value="1"/>
</dbReference>
<dbReference type="CDD" id="cd00833">
    <property type="entry name" value="PKS"/>
    <property type="match status" value="1"/>
</dbReference>
<accession>A0A0M4KMC2</accession>
<feature type="region of interest" description="C-terminal hotdog fold" evidence="5">
    <location>
        <begin position="1550"/>
        <end position="1682"/>
    </location>
</feature>
<evidence type="ECO:0000259" key="7">
    <source>
        <dbReference type="PROSITE" id="PS50075"/>
    </source>
</evidence>
<dbReference type="InterPro" id="IPR050091">
    <property type="entry name" value="PKS_NRPS_Biosynth_Enz"/>
</dbReference>
<dbReference type="Gene3D" id="3.30.70.3290">
    <property type="match status" value="1"/>
</dbReference>
<name>A0A0M4KMC2_9BACT</name>
<dbReference type="InterPro" id="IPR049551">
    <property type="entry name" value="PKS_DH_C"/>
</dbReference>
<dbReference type="SMART" id="SM01294">
    <property type="entry name" value="PKS_PP_betabranch"/>
    <property type="match status" value="1"/>
</dbReference>
<dbReference type="PANTHER" id="PTHR43775">
    <property type="entry name" value="FATTY ACID SYNTHASE"/>
    <property type="match status" value="1"/>
</dbReference>
<dbReference type="InterPro" id="IPR036291">
    <property type="entry name" value="NAD(P)-bd_dom_sf"/>
</dbReference>
<evidence type="ECO:0000256" key="5">
    <source>
        <dbReference type="PROSITE-ProRule" id="PRU01363"/>
    </source>
</evidence>
<dbReference type="InterPro" id="IPR006162">
    <property type="entry name" value="Ppantetheine_attach_site"/>
</dbReference>
<dbReference type="InterPro" id="IPR042104">
    <property type="entry name" value="PKS_dehydratase_sf"/>
</dbReference>
<dbReference type="SUPFAM" id="SSF53901">
    <property type="entry name" value="Thiolase-like"/>
    <property type="match status" value="1"/>
</dbReference>
<dbReference type="InterPro" id="IPR049552">
    <property type="entry name" value="PKS_DH_N"/>
</dbReference>
<comment type="function">
    <text evidence="4">Involved in production of the polyketide antibiotic thailandamide.</text>
</comment>
<evidence type="ECO:0000256" key="6">
    <source>
        <dbReference type="SAM" id="MobiDB-lite"/>
    </source>
</evidence>
<dbReference type="Gene3D" id="3.40.47.10">
    <property type="match status" value="1"/>
</dbReference>
<dbReference type="Pfam" id="PF00109">
    <property type="entry name" value="ketoacyl-synt"/>
    <property type="match status" value="1"/>
</dbReference>
<dbReference type="Gene3D" id="3.40.366.10">
    <property type="entry name" value="Malonyl-Coenzyme A Acyl Carrier Protein, domain 2"/>
    <property type="match status" value="2"/>
</dbReference>
<dbReference type="PANTHER" id="PTHR43775:SF37">
    <property type="entry name" value="SI:DKEY-61P9.11"/>
    <property type="match status" value="1"/>
</dbReference>
<reference evidence="10" key="1">
    <citation type="journal article" date="2015" name="Angew. Chem. Int. Ed. Engl.">
        <title>Nannocystin A: an Elongation Factor 1 Inhibitor from Myxobacteria with Differential Anti-Cancer Properties.</title>
        <authorList>
            <person name="Krastel P."/>
            <person name="Roggo S."/>
            <person name="Schirle M."/>
            <person name="Ross N.T."/>
            <person name="Perruccio F."/>
            <person name="Aspesi P.Jr."/>
            <person name="Aust T."/>
            <person name="Buntin K."/>
            <person name="Estoppey D."/>
            <person name="Liechty B."/>
            <person name="Mapa F."/>
            <person name="Memmert K."/>
            <person name="Miller H."/>
            <person name="Pan X."/>
            <person name="Riedl R."/>
            <person name="Thibaut C."/>
            <person name="Thomas J."/>
            <person name="Wagner T."/>
            <person name="Weber E."/>
            <person name="Xie X."/>
            <person name="Schmitt E.K."/>
            <person name="Hoepfner D."/>
        </authorList>
    </citation>
    <scope>NUCLEOTIDE SEQUENCE</scope>
    <source>
        <strain evidence="10">MB1016</strain>
    </source>
</reference>
<dbReference type="InterPro" id="IPR057326">
    <property type="entry name" value="KR_dom"/>
</dbReference>
<dbReference type="GO" id="GO:0005886">
    <property type="term" value="C:plasma membrane"/>
    <property type="evidence" value="ECO:0007669"/>
    <property type="project" value="TreeGrafter"/>
</dbReference>
<dbReference type="Pfam" id="PF02801">
    <property type="entry name" value="Ketoacyl-synt_C"/>
    <property type="match status" value="1"/>
</dbReference>
<evidence type="ECO:0000256" key="1">
    <source>
        <dbReference type="ARBA" id="ARBA00022450"/>
    </source>
</evidence>
<dbReference type="PROSITE" id="PS50075">
    <property type="entry name" value="CARRIER"/>
    <property type="match status" value="2"/>
</dbReference>
<dbReference type="InterPro" id="IPR036736">
    <property type="entry name" value="ACP-like_sf"/>
</dbReference>
<dbReference type="InterPro" id="IPR016035">
    <property type="entry name" value="Acyl_Trfase/lysoPLipase"/>
</dbReference>
<dbReference type="Gene3D" id="1.10.1200.10">
    <property type="entry name" value="ACP-like"/>
    <property type="match status" value="2"/>
</dbReference>
<dbReference type="Pfam" id="PF14765">
    <property type="entry name" value="PS-DH"/>
    <property type="match status" value="1"/>
</dbReference>
<dbReference type="Pfam" id="PF22621">
    <property type="entry name" value="CurL-like_PKS_C"/>
    <property type="match status" value="1"/>
</dbReference>
<evidence type="ECO:0000256" key="2">
    <source>
        <dbReference type="ARBA" id="ARBA00022553"/>
    </source>
</evidence>
<evidence type="ECO:0000256" key="4">
    <source>
        <dbReference type="ARBA" id="ARBA00054155"/>
    </source>
</evidence>
<evidence type="ECO:0000259" key="9">
    <source>
        <dbReference type="PROSITE" id="PS52019"/>
    </source>
</evidence>
<dbReference type="InterPro" id="IPR001227">
    <property type="entry name" value="Ac_transferase_dom_sf"/>
</dbReference>
<dbReference type="GO" id="GO:0071770">
    <property type="term" value="P:DIM/DIP cell wall layer assembly"/>
    <property type="evidence" value="ECO:0007669"/>
    <property type="project" value="TreeGrafter"/>
</dbReference>
<dbReference type="Pfam" id="PF21089">
    <property type="entry name" value="PKS_DH_N"/>
    <property type="match status" value="1"/>
</dbReference>
<dbReference type="InterPro" id="IPR049900">
    <property type="entry name" value="PKS_mFAS_DH"/>
</dbReference>
<dbReference type="Gene3D" id="3.40.50.720">
    <property type="entry name" value="NAD(P)-binding Rossmann-like Domain"/>
    <property type="match status" value="1"/>
</dbReference>
<feature type="region of interest" description="Disordered" evidence="6">
    <location>
        <begin position="1485"/>
        <end position="1504"/>
    </location>
</feature>
<sequence length="2301" mass="240639">MEPAAIDPGERFHRYGLDSLRASRLIAALGERLGRALSPTLAWEHPTVDSLLSHVLGERAGAAAAARGPEAPAEPIAIVGMACRIPRAPDVAAFWRLLHDGIDAIGEVPAERGWDALLAGRGVSPAEQSVVRRGAFLARIDGFDPMFFGISPREAAEMDPQQRLMLELAWEALEDGGIAPRSLTGTATGVFAGAIWADYEDLLYRRGAAALGPYTVTGSHYSIIANRISYVLGLQGPSLTIDSACSSGLVVAHLACESLRRGESSVALAGAVNLNVRPESALAVQRFGALSPSGRCRTFDARADGYVRGEGGGMIVLKTLARALADGDRIRAVIRGSAVNNDGASNGLTAPSRAAQEAVLAAAYRRAGVSAGEVQYVEAHGTGTPLGDPIEARALGAVLGAGRPAAAPLLVGSVKTNIGHLEGAAGIAGLIKATLAIERRVVPPNLHFTAENPHAPLAELGLAVPTTARPWPAPERALVAGVSSFGLGGTNAHVVLQEWPGPVAAAPRIDGGSSASRIEVGSSAPRVAFVFPGQGAQWPGMARTLLHEEPVIRASLTACDRLIRQWMDWSLLDELAGATTSRLKQIECSLPAIISLDIAVAAWWRSRGVEPSAVVGHSTGEIAAAHVAGILDLADTMRTICAYGRFVGRFSGRGGMAFVGLPWDECGRVLAELDARVFRAIEDSVEGTVVAGPPEALTELSVALAARGVFARPVRMDVGPHSPLVDSVREELFAALQGIRPRPAQIPLISEVTGAEVDGRTLDAGHWVRNFGDPAFFSRAIDTLIERGHRVFLDVGPHPITAHSLAANLRRAGGGSVIASLRRDEDGRTTLREASSTLAGLGVTVRDAAHDEADEGQAWLLPLSARDAGALAARAGDVAALLREGSRLRDVAFTASVRREALAERLVAVGRSRAALVSELAAFAGGQPGEGSPRGRVRRGGAEPRVMVFAGQGSQWIGMGRQLLAEEPVFRAQVELCDALVREQAGWSLLAELLAPEERSRLFASEVAQPTLFTVQIGLAALLAAWGVRPDAVIGQSAGEVAAAYVAGALTLEDALRVIVLRGQVLQGASGCGKMAWVALPREAAARAIAGRESEVAIAAVNDPGSVLLSGGPALAEVLAELAARGVVHRSMPTVDFASHGPLMEPFAAELVRALETVAARPTTVPIYSTVVGERIAGEELGAAYWGRNVREPVELARAVSRSFADGHRLYVEIGPHPVALQSLSQCLAAEGDGRAIATLRRDGDPRRELLTTLGEVWAHGGEVDLAALHPAGGRVLSLPPYPWQRERHWVEAARPARRSADEHPLLGAPLASALHPEERAWEQGSLAEDHPWVAEHHFGEQAIVPGSAFLALSLAAGAAIHGADGFAVLDLRFERMLALPCGKLQVGVAGDGGLTIASRIDGAAWTRHATARLLASEAVREDRSGGREGARARAGLSDRSGHASYAGSQAVLSDRVSGRASEAGPQAVLLDRATGRAGEAALLDMSSGRAGEAESQDVLSDMAGHADEAEPQAVLSDRTMGHAGESGYQAVLSDMENDDWIAAIRGRCAGAVGAAEHYATLERWGVAYGPRLRSVEQVWFGDGEALGRVRVPEAADEAGQAALLDGALQVAMALVLRGAASPAIPVALARTRLAVPLPAAAWVHARRDGEATELALLDDDGRVLAELSGLRCAAMAGSVDPLAECAYEVTWRRSDRTPVMRESAEGRWIVLGDAGGTGAALARTLRGRGATCVELAPGAVDALPGLLAGGCRGVIHCGSLDAAPWAATTPASLAADLRRGTVAAIATARALLEAGLRDLPRLVLVTRGAQAIHTDAVAAAQAPLWGMARTLVLEHPELECLRVDLPPSPAADEVELLADTLLADDEETEVALRAVHDPRASGVKRPLTRFVARLVKSRIDAPAEVRALSAEATYLLTGGLGGLGLALARGLADRGARHLVLVGRSEPSAAARAAIAAIEATGARVHVMPGDVAEAGEAARIVGQIAATLPPLRGVVHAAAVIGDRTVARLEEAEFWVPIRPKVLGAWHLHAATRELPLEFFVMYSSLVAVLGSLGQAAYGAGNAFLDALAHARAAEGLPATSVQWGTFSDVGMTTALSDRGSRLVSHGLEHFSPAEGNALVERLLARPRVEVALARFSLRRWIDSTPQVAGAPFLSELPLDEAAAGPAAASASMRETLTRTAAGERMAALEDHVVEQLGRVLRLPPEKIERGLPFTRIGLDSLMSLETRNRLERSLGLKLPPTLCFTYPDTTSLAAFLLATLGLASDDGEAATELDDSDDDVLAAFDASLRGLDGEEADG</sequence>
<dbReference type="Gene3D" id="3.10.129.10">
    <property type="entry name" value="Hotdog Thioesterase"/>
    <property type="match status" value="1"/>
</dbReference>
<dbReference type="InterPro" id="IPR009081">
    <property type="entry name" value="PP-bd_ACP"/>
</dbReference>
<dbReference type="FunFam" id="3.40.47.10:FF:000019">
    <property type="entry name" value="Polyketide synthase type I"/>
    <property type="match status" value="1"/>
</dbReference>
<dbReference type="PROSITE" id="PS52019">
    <property type="entry name" value="PKS_MFAS_DH"/>
    <property type="match status" value="1"/>
</dbReference>
<feature type="domain" description="PKS/mFAS DH" evidence="9">
    <location>
        <begin position="1304"/>
        <end position="1682"/>
    </location>
</feature>
<evidence type="ECO:0000256" key="3">
    <source>
        <dbReference type="ARBA" id="ARBA00022679"/>
    </source>
</evidence>
<dbReference type="SMART" id="SM00823">
    <property type="entry name" value="PKS_PP"/>
    <property type="match status" value="2"/>
</dbReference>